<protein>
    <submittedName>
        <fullName evidence="2">Uncharacterized protein</fullName>
    </submittedName>
</protein>
<gene>
    <name evidence="2" type="ORF">FKW77_009556</name>
</gene>
<keyword evidence="3" id="KW-1185">Reference proteome</keyword>
<dbReference type="EMBL" id="CP042193">
    <property type="protein sequence ID" value="QDS73528.1"/>
    <property type="molecule type" value="Genomic_DNA"/>
</dbReference>
<name>A0A517LD04_9PEZI</name>
<sequence length="279" mass="30388">MNDAAKNNDKLSTERISVDPDWPRPAKSSSPKHTLHDDDVDTRKHGPDPERVNLGGFGTSKLSAKNGRETTCRQIDQGQRVQPSKGFGERRSPTLPSTKTTLTSAQGDDDWPLTAALGDGQPESGIDPIVTAPGDVSGNGEDDSTDENAAVDSFDDPFRKFVTVIEWRDPEGWMAEQAIVLPRPKKRPVSAWLVDSGIASADAPPRVKTAGDTSSALEPRTTRTSLRGVCDDGEQLELPLTKLEWLEEGVKCEVEKIAFAQQCINDSLQTDFYADFIPS</sequence>
<dbReference type="Proteomes" id="UP000316270">
    <property type="component" value="Chromosome 9"/>
</dbReference>
<evidence type="ECO:0000256" key="1">
    <source>
        <dbReference type="SAM" id="MobiDB-lite"/>
    </source>
</evidence>
<accession>A0A517LD04</accession>
<feature type="region of interest" description="Disordered" evidence="1">
    <location>
        <begin position="1"/>
        <end position="151"/>
    </location>
</feature>
<evidence type="ECO:0000313" key="3">
    <source>
        <dbReference type="Proteomes" id="UP000316270"/>
    </source>
</evidence>
<dbReference type="AlphaFoldDB" id="A0A517LD04"/>
<evidence type="ECO:0000313" key="2">
    <source>
        <dbReference type="EMBL" id="QDS73528.1"/>
    </source>
</evidence>
<feature type="compositionally biased region" description="Polar residues" evidence="1">
    <location>
        <begin position="72"/>
        <end position="82"/>
    </location>
</feature>
<feature type="compositionally biased region" description="Basic and acidic residues" evidence="1">
    <location>
        <begin position="34"/>
        <end position="51"/>
    </location>
</feature>
<feature type="compositionally biased region" description="Low complexity" evidence="1">
    <location>
        <begin position="93"/>
        <end position="104"/>
    </location>
</feature>
<organism evidence="2 3">
    <name type="scientific">Venturia effusa</name>
    <dbReference type="NCBI Taxonomy" id="50376"/>
    <lineage>
        <taxon>Eukaryota</taxon>
        <taxon>Fungi</taxon>
        <taxon>Dikarya</taxon>
        <taxon>Ascomycota</taxon>
        <taxon>Pezizomycotina</taxon>
        <taxon>Dothideomycetes</taxon>
        <taxon>Pleosporomycetidae</taxon>
        <taxon>Venturiales</taxon>
        <taxon>Venturiaceae</taxon>
        <taxon>Venturia</taxon>
    </lineage>
</organism>
<feature type="compositionally biased region" description="Basic and acidic residues" evidence="1">
    <location>
        <begin position="1"/>
        <end position="24"/>
    </location>
</feature>
<proteinExistence type="predicted"/>
<feature type="region of interest" description="Disordered" evidence="1">
    <location>
        <begin position="202"/>
        <end position="221"/>
    </location>
</feature>
<reference evidence="2 3" key="1">
    <citation type="submission" date="2019-07" db="EMBL/GenBank/DDBJ databases">
        <title>Finished genome of Venturia effusa.</title>
        <authorList>
            <person name="Young C.A."/>
            <person name="Cox M.P."/>
            <person name="Ganley A.R.D."/>
            <person name="David W.J."/>
        </authorList>
    </citation>
    <scope>NUCLEOTIDE SEQUENCE [LARGE SCALE GENOMIC DNA]</scope>
    <source>
        <strain evidence="3">albino</strain>
    </source>
</reference>